<proteinExistence type="predicted"/>
<reference evidence="1" key="1">
    <citation type="journal article" date="2017" name="Parasit. Vectors">
        <title>Sialotranscriptomics of Rhipicephalus zambeziensis reveals intricate expression profiles of secretory proteins and suggests tight temporal transcriptional regulation during blood-feeding.</title>
        <authorList>
            <person name="de Castro M.H."/>
            <person name="de Klerk D."/>
            <person name="Pienaar R."/>
            <person name="Rees D.J.G."/>
            <person name="Mans B.J."/>
        </authorList>
    </citation>
    <scope>NUCLEOTIDE SEQUENCE</scope>
    <source>
        <tissue evidence="1">Salivary glands</tissue>
    </source>
</reference>
<organism evidence="1">
    <name type="scientific">Rhipicephalus zambeziensis</name>
    <dbReference type="NCBI Taxonomy" id="60191"/>
    <lineage>
        <taxon>Eukaryota</taxon>
        <taxon>Metazoa</taxon>
        <taxon>Ecdysozoa</taxon>
        <taxon>Arthropoda</taxon>
        <taxon>Chelicerata</taxon>
        <taxon>Arachnida</taxon>
        <taxon>Acari</taxon>
        <taxon>Parasitiformes</taxon>
        <taxon>Ixodida</taxon>
        <taxon>Ixodoidea</taxon>
        <taxon>Ixodidae</taxon>
        <taxon>Rhipicephalinae</taxon>
        <taxon>Rhipicephalus</taxon>
        <taxon>Rhipicephalus</taxon>
    </lineage>
</organism>
<protein>
    <submittedName>
        <fullName evidence="1">Uncharacterized protein</fullName>
    </submittedName>
</protein>
<sequence>MRAQCGTVSNNDPLIVTDLELHLEHFRPDWSMDKDLDLQNFRVYIRQCRCAPVVAVFCHFAQVTNRAHTRKTKKAFLDHHTAHFGLLLFLLPFPNCHVNSCCVPYFVCSVIVQ</sequence>
<name>A0A224YGF6_9ACAR</name>
<dbReference type="EMBL" id="GFPF01003683">
    <property type="protein sequence ID" value="MAA14829.1"/>
    <property type="molecule type" value="Transcribed_RNA"/>
</dbReference>
<accession>A0A224YGF6</accession>
<evidence type="ECO:0000313" key="1">
    <source>
        <dbReference type="EMBL" id="MAA14829.1"/>
    </source>
</evidence>
<dbReference type="AlphaFoldDB" id="A0A224YGF6"/>